<dbReference type="CDD" id="cd01767">
    <property type="entry name" value="UBX"/>
    <property type="match status" value="1"/>
</dbReference>
<proteinExistence type="predicted"/>
<dbReference type="SUPFAM" id="SSF54236">
    <property type="entry name" value="Ubiquitin-like"/>
    <property type="match status" value="1"/>
</dbReference>
<dbReference type="Pfam" id="PF02809">
    <property type="entry name" value="UIM"/>
    <property type="match status" value="4"/>
</dbReference>
<protein>
    <recommendedName>
        <fullName evidence="3">UBX domain-containing protein</fullName>
    </recommendedName>
</protein>
<dbReference type="Pfam" id="PF00789">
    <property type="entry name" value="UBX"/>
    <property type="match status" value="1"/>
</dbReference>
<feature type="domain" description="UBX" evidence="3">
    <location>
        <begin position="493"/>
        <end position="571"/>
    </location>
</feature>
<evidence type="ECO:0000259" key="3">
    <source>
        <dbReference type="PROSITE" id="PS50033"/>
    </source>
</evidence>
<dbReference type="SMART" id="SM00166">
    <property type="entry name" value="UBX"/>
    <property type="match status" value="1"/>
</dbReference>
<dbReference type="Pfam" id="PF14555">
    <property type="entry name" value="UBA_4"/>
    <property type="match status" value="1"/>
</dbReference>
<evidence type="ECO:0000256" key="1">
    <source>
        <dbReference type="ARBA" id="ARBA00022786"/>
    </source>
</evidence>
<dbReference type="InterPro" id="IPR029071">
    <property type="entry name" value="Ubiquitin-like_domsf"/>
</dbReference>
<reference evidence="4 5" key="1">
    <citation type="journal article" date="2020" name="BMC Genomics">
        <title>Intraspecific diversification of the crop wild relative Brassica cretica Lam. using demographic model selection.</title>
        <authorList>
            <person name="Kioukis A."/>
            <person name="Michalopoulou V.A."/>
            <person name="Briers L."/>
            <person name="Pirintsos S."/>
            <person name="Studholme D.J."/>
            <person name="Pavlidis P."/>
            <person name="Sarris P.F."/>
        </authorList>
    </citation>
    <scope>NUCLEOTIDE SEQUENCE [LARGE SCALE GENOMIC DNA]</scope>
    <source>
        <strain evidence="5">cv. PFS-1207/04</strain>
    </source>
</reference>
<accession>A0ABQ7BVM4</accession>
<dbReference type="InterPro" id="IPR003903">
    <property type="entry name" value="UIM_dom"/>
</dbReference>
<feature type="region of interest" description="Disordered" evidence="2">
    <location>
        <begin position="50"/>
        <end position="86"/>
    </location>
</feature>
<evidence type="ECO:0000256" key="2">
    <source>
        <dbReference type="SAM" id="MobiDB-lite"/>
    </source>
</evidence>
<dbReference type="InterPro" id="IPR050730">
    <property type="entry name" value="UBX_domain-protein"/>
</dbReference>
<organism evidence="4 5">
    <name type="scientific">Brassica cretica</name>
    <name type="common">Mustard</name>
    <dbReference type="NCBI Taxonomy" id="69181"/>
    <lineage>
        <taxon>Eukaryota</taxon>
        <taxon>Viridiplantae</taxon>
        <taxon>Streptophyta</taxon>
        <taxon>Embryophyta</taxon>
        <taxon>Tracheophyta</taxon>
        <taxon>Spermatophyta</taxon>
        <taxon>Magnoliopsida</taxon>
        <taxon>eudicotyledons</taxon>
        <taxon>Gunneridae</taxon>
        <taxon>Pentapetalae</taxon>
        <taxon>rosids</taxon>
        <taxon>malvids</taxon>
        <taxon>Brassicales</taxon>
        <taxon>Brassicaceae</taxon>
        <taxon>Brassiceae</taxon>
        <taxon>Brassica</taxon>
    </lineage>
</organism>
<dbReference type="SMART" id="SM00726">
    <property type="entry name" value="UIM"/>
    <property type="match status" value="4"/>
</dbReference>
<dbReference type="CDD" id="cd14351">
    <property type="entry name" value="UBA_Ubx1_like"/>
    <property type="match status" value="1"/>
</dbReference>
<name>A0ABQ7BVM4_BRACR</name>
<dbReference type="Proteomes" id="UP000266723">
    <property type="component" value="Unassembled WGS sequence"/>
</dbReference>
<feature type="region of interest" description="Disordered" evidence="2">
    <location>
        <begin position="325"/>
        <end position="344"/>
    </location>
</feature>
<gene>
    <name evidence="4" type="ORF">DY000_02003425</name>
</gene>
<dbReference type="PROSITE" id="PS50330">
    <property type="entry name" value="UIM"/>
    <property type="match status" value="4"/>
</dbReference>
<evidence type="ECO:0000313" key="5">
    <source>
        <dbReference type="Proteomes" id="UP000266723"/>
    </source>
</evidence>
<dbReference type="SUPFAM" id="SSF46934">
    <property type="entry name" value="UBA-like"/>
    <property type="match status" value="1"/>
</dbReference>
<dbReference type="Gene3D" id="3.10.20.90">
    <property type="entry name" value="Phosphatidylinositol 3-kinase Catalytic Subunit, Chain A, domain 1"/>
    <property type="match status" value="1"/>
</dbReference>
<dbReference type="PANTHER" id="PTHR23322:SF55">
    <property type="entry name" value="PLANT UBX DOMAIN-CONTAINING PROTEIN 9"/>
    <property type="match status" value="1"/>
</dbReference>
<dbReference type="InterPro" id="IPR001012">
    <property type="entry name" value="UBX_dom"/>
</dbReference>
<dbReference type="PROSITE" id="PS50033">
    <property type="entry name" value="UBX"/>
    <property type="match status" value="1"/>
</dbReference>
<dbReference type="PANTHER" id="PTHR23322">
    <property type="entry name" value="FAS-ASSOCIATED PROTEIN"/>
    <property type="match status" value="1"/>
</dbReference>
<comment type="caution">
    <text evidence="4">The sequence shown here is derived from an EMBL/GenBank/DDBJ whole genome shotgun (WGS) entry which is preliminary data.</text>
</comment>
<sequence>MTRPSRDAIQSYMSITGADESLAIQSLEEHGNNLTEAINAHFRDVERSILDPSSDTRPQYNAVEDNSHHVRSGGGGSESRPVPGGLPSLLSAARSFRPSLLLDPNYRRSLLRQLSGSPSSHTGEVTGFPANSTWGAANDQIRPHGLGDVGGDGYARHSPSYYGSQVYGGTTHRDAESPVYQNDAEEEMIRAAIEASKKDFQEGRDNVPSSVLSSREAINKEDEDIARAISMSIEMEEQESVMREQLAELMPPSVEQSNTHESSRYKIRPHGLGDVGGDGYARHSPSYYGSQVYGGTTHRDAESPVYQNDAEEEMIRAAIEASKKDFQEGRDNVPSSVLSSREAINKEDEDIARAISMSIEMEEQESVMREQLAELMPPSVEQSNTHESSRYKPGSSTLQEKREDIKQKQPIDIISQHGHEASYPEEWGGIPAKELKEAIMLEKALFSGVARENTSHNNLPGTHMESQSADKRAIGERSSITKKEALPIEPSVDNEDAIILLVRMPDSSRHGRRFLKSDKLKYLFDFIDAAGLVKPGTYRVIRAYPRRAFSLQDGALTFEELSLTNKQEALFLELLI</sequence>
<feature type="region of interest" description="Disordered" evidence="2">
    <location>
        <begin position="377"/>
        <end position="406"/>
    </location>
</feature>
<keyword evidence="1" id="KW-0833">Ubl conjugation pathway</keyword>
<keyword evidence="5" id="KW-1185">Reference proteome</keyword>
<evidence type="ECO:0000313" key="4">
    <source>
        <dbReference type="EMBL" id="KAF3543002.1"/>
    </source>
</evidence>
<dbReference type="InterPro" id="IPR009060">
    <property type="entry name" value="UBA-like_sf"/>
</dbReference>
<dbReference type="EMBL" id="QGKV02000832">
    <property type="protein sequence ID" value="KAF3543002.1"/>
    <property type="molecule type" value="Genomic_DNA"/>
</dbReference>